<name>A0AA47MY81_MERPO</name>
<dbReference type="GO" id="GO:0003924">
    <property type="term" value="F:GTPase activity"/>
    <property type="evidence" value="ECO:0007669"/>
    <property type="project" value="InterPro"/>
</dbReference>
<evidence type="ECO:0000256" key="3">
    <source>
        <dbReference type="ARBA" id="ARBA00022741"/>
    </source>
</evidence>
<dbReference type="SUPFAM" id="SSF52540">
    <property type="entry name" value="P-loop containing nucleoside triphosphate hydrolases"/>
    <property type="match status" value="1"/>
</dbReference>
<keyword evidence="6" id="KW-0342">GTP-binding</keyword>
<evidence type="ECO:0000256" key="6">
    <source>
        <dbReference type="ARBA" id="ARBA00023134"/>
    </source>
</evidence>
<dbReference type="InterPro" id="IPR050100">
    <property type="entry name" value="TRAFAC_GTPase_members"/>
</dbReference>
<feature type="domain" description="Tr-type G" evidence="8">
    <location>
        <begin position="7"/>
        <end position="221"/>
    </location>
</feature>
<dbReference type="SUPFAM" id="SSF50447">
    <property type="entry name" value="Translation proteins"/>
    <property type="match status" value="1"/>
</dbReference>
<dbReference type="EMBL" id="JAOPHQ010001993">
    <property type="protein sequence ID" value="KAK0148898.1"/>
    <property type="molecule type" value="Genomic_DNA"/>
</dbReference>
<dbReference type="Pfam" id="PF00009">
    <property type="entry name" value="GTP_EFTU"/>
    <property type="match status" value="1"/>
</dbReference>
<dbReference type="GO" id="GO:0005737">
    <property type="term" value="C:cytoplasm"/>
    <property type="evidence" value="ECO:0007669"/>
    <property type="project" value="UniProtKB-SubCell"/>
</dbReference>
<evidence type="ECO:0000256" key="7">
    <source>
        <dbReference type="ARBA" id="ARBA00049117"/>
    </source>
</evidence>
<dbReference type="FunFam" id="3.40.50.300:FF:001857">
    <property type="entry name" value="Elongation factor 1-alpha"/>
    <property type="match status" value="1"/>
</dbReference>
<evidence type="ECO:0000313" key="9">
    <source>
        <dbReference type="EMBL" id="KAK0148898.1"/>
    </source>
</evidence>
<sequence length="438" mass="48289">MAMDISVKKISIVVIGHVDSGKSTTTGHLLYICGGVDLRTIEKYEKDTIEIGKGSIKFAWVLDKLKAERGITIDICLWKFTTGKYIVTIIDAPGHRDFIKNMITGTSQADCALLVVSAGKGEFEPGISKNGQTREHMLLAFIMGVKQIIDAKSFWEISMEVEMYLKKSGYNPRAVAIVPISGWHGDNLLNPNINGWTFESMNGKMEEITLCNALDAIQPPVCPTGKPLHLPVQDVYELGGIGTIPVGCVETGILKRNMFVHFSPANLTAEVKSVEMHHVRLTAAFPGDNVGFNVKNISIKDIHRGYVAGDSKANPPTEADSFDSHDLNLGLTIASPVAGHHKSSANPRRRSSYPCQLPSPWISTKTPLGHINSTYWLHVNRVELMPVIWLGLYFSLASGRFAVRDMKQIVAVGVILSVKKGYWRWQGYKISSQGCRQK</sequence>
<dbReference type="FunFam" id="2.40.30.10:FF:000003">
    <property type="entry name" value="Elongation factor 1-alpha"/>
    <property type="match status" value="1"/>
</dbReference>
<keyword evidence="5" id="KW-0648">Protein biosynthesis</keyword>
<protein>
    <submittedName>
        <fullName evidence="9">Elongation factor 1-alpha 1</fullName>
    </submittedName>
</protein>
<keyword evidence="2" id="KW-0963">Cytoplasm</keyword>
<dbReference type="Gene3D" id="3.40.50.300">
    <property type="entry name" value="P-loop containing nucleotide triphosphate hydrolases"/>
    <property type="match status" value="1"/>
</dbReference>
<dbReference type="GO" id="GO:0003746">
    <property type="term" value="F:translation elongation factor activity"/>
    <property type="evidence" value="ECO:0007669"/>
    <property type="project" value="UniProtKB-KW"/>
</dbReference>
<evidence type="ECO:0000313" key="10">
    <source>
        <dbReference type="Proteomes" id="UP001174136"/>
    </source>
</evidence>
<comment type="subcellular location">
    <subcellularLocation>
        <location evidence="1">Cytoplasm</location>
    </subcellularLocation>
</comment>
<accession>A0AA47MY81</accession>
<evidence type="ECO:0000256" key="2">
    <source>
        <dbReference type="ARBA" id="ARBA00022490"/>
    </source>
</evidence>
<evidence type="ECO:0000256" key="4">
    <source>
        <dbReference type="ARBA" id="ARBA00022768"/>
    </source>
</evidence>
<evidence type="ECO:0000259" key="8">
    <source>
        <dbReference type="PROSITE" id="PS51722"/>
    </source>
</evidence>
<evidence type="ECO:0000256" key="1">
    <source>
        <dbReference type="ARBA" id="ARBA00004496"/>
    </source>
</evidence>
<dbReference type="InterPro" id="IPR027417">
    <property type="entry name" value="P-loop_NTPase"/>
</dbReference>
<dbReference type="GO" id="GO:0005525">
    <property type="term" value="F:GTP binding"/>
    <property type="evidence" value="ECO:0007669"/>
    <property type="project" value="UniProtKB-KW"/>
</dbReference>
<gene>
    <name evidence="9" type="primary">eEF1alpha1</name>
    <name evidence="9" type="ORF">N1851_010696</name>
</gene>
<dbReference type="PRINTS" id="PR00315">
    <property type="entry name" value="ELONGATNFCT"/>
</dbReference>
<dbReference type="Proteomes" id="UP001174136">
    <property type="component" value="Unassembled WGS sequence"/>
</dbReference>
<evidence type="ECO:0000256" key="5">
    <source>
        <dbReference type="ARBA" id="ARBA00022917"/>
    </source>
</evidence>
<keyword evidence="10" id="KW-1185">Reference proteome</keyword>
<comment type="catalytic activity">
    <reaction evidence="7">
        <text>GTP + H2O = GDP + phosphate + H(+)</text>
        <dbReference type="Rhea" id="RHEA:19669"/>
        <dbReference type="ChEBI" id="CHEBI:15377"/>
        <dbReference type="ChEBI" id="CHEBI:15378"/>
        <dbReference type="ChEBI" id="CHEBI:37565"/>
        <dbReference type="ChEBI" id="CHEBI:43474"/>
        <dbReference type="ChEBI" id="CHEBI:58189"/>
    </reaction>
    <physiologicalReaction direction="left-to-right" evidence="7">
        <dbReference type="Rhea" id="RHEA:19670"/>
    </physiologicalReaction>
</comment>
<keyword evidence="4 9" id="KW-0251">Elongation factor</keyword>
<dbReference type="InterPro" id="IPR000795">
    <property type="entry name" value="T_Tr_GTP-bd_dom"/>
</dbReference>
<reference evidence="9" key="1">
    <citation type="journal article" date="2023" name="Front. Mar. Sci.">
        <title>A new Merluccius polli reference genome to investigate the effects of global change in West African waters.</title>
        <authorList>
            <person name="Mateo J.L."/>
            <person name="Blanco-Fernandez C."/>
            <person name="Garcia-Vazquez E."/>
            <person name="Machado-Schiaffino G."/>
        </authorList>
    </citation>
    <scope>NUCLEOTIDE SEQUENCE</scope>
    <source>
        <strain evidence="9">C29</strain>
        <tissue evidence="9">Fin</tissue>
    </source>
</reference>
<dbReference type="Pfam" id="PF03144">
    <property type="entry name" value="GTP_EFTU_D2"/>
    <property type="match status" value="1"/>
</dbReference>
<dbReference type="InterPro" id="IPR009000">
    <property type="entry name" value="Transl_B-barrel_sf"/>
</dbReference>
<dbReference type="InterPro" id="IPR004161">
    <property type="entry name" value="EFTu-like_2"/>
</dbReference>
<dbReference type="PROSITE" id="PS51722">
    <property type="entry name" value="G_TR_2"/>
    <property type="match status" value="1"/>
</dbReference>
<comment type="caution">
    <text evidence="9">The sequence shown here is derived from an EMBL/GenBank/DDBJ whole genome shotgun (WGS) entry which is preliminary data.</text>
</comment>
<keyword evidence="3" id="KW-0547">Nucleotide-binding</keyword>
<dbReference type="CDD" id="cd01883">
    <property type="entry name" value="EF1_alpha"/>
    <property type="match status" value="1"/>
</dbReference>
<organism evidence="9 10">
    <name type="scientific">Merluccius polli</name>
    <name type="common">Benguela hake</name>
    <name type="synonym">Merluccius cadenati</name>
    <dbReference type="NCBI Taxonomy" id="89951"/>
    <lineage>
        <taxon>Eukaryota</taxon>
        <taxon>Metazoa</taxon>
        <taxon>Chordata</taxon>
        <taxon>Craniata</taxon>
        <taxon>Vertebrata</taxon>
        <taxon>Euteleostomi</taxon>
        <taxon>Actinopterygii</taxon>
        <taxon>Neopterygii</taxon>
        <taxon>Teleostei</taxon>
        <taxon>Neoteleostei</taxon>
        <taxon>Acanthomorphata</taxon>
        <taxon>Zeiogadaria</taxon>
        <taxon>Gadariae</taxon>
        <taxon>Gadiformes</taxon>
        <taxon>Gadoidei</taxon>
        <taxon>Merlucciidae</taxon>
        <taxon>Merluccius</taxon>
    </lineage>
</organism>
<dbReference type="Gene3D" id="2.40.30.10">
    <property type="entry name" value="Translation factors"/>
    <property type="match status" value="1"/>
</dbReference>
<dbReference type="AlphaFoldDB" id="A0AA47MY81"/>
<proteinExistence type="predicted"/>
<dbReference type="PANTHER" id="PTHR23115">
    <property type="entry name" value="TRANSLATION FACTOR"/>
    <property type="match status" value="1"/>
</dbReference>
<dbReference type="CDD" id="cd03693">
    <property type="entry name" value="EF1_alpha_II"/>
    <property type="match status" value="1"/>
</dbReference>